<keyword evidence="7" id="KW-0614">Plasmid</keyword>
<proteinExistence type="inferred from homology"/>
<evidence type="ECO:0000313" key="7">
    <source>
        <dbReference type="EMBL" id="XCH13983.1"/>
    </source>
</evidence>
<dbReference type="PANTHER" id="PTHR42986:SF1">
    <property type="entry name" value="BENZALDEHYDE DEHYDROGENASE YFMT"/>
    <property type="match status" value="1"/>
</dbReference>
<accession>A0AAU8EZA0</accession>
<dbReference type="PANTHER" id="PTHR42986">
    <property type="entry name" value="BENZALDEHYDE DEHYDROGENASE YFMT"/>
    <property type="match status" value="1"/>
</dbReference>
<evidence type="ECO:0000256" key="2">
    <source>
        <dbReference type="ARBA" id="ARBA00023002"/>
    </source>
</evidence>
<evidence type="ECO:0000256" key="5">
    <source>
        <dbReference type="RuleBase" id="RU003345"/>
    </source>
</evidence>
<gene>
    <name evidence="7" type="ORF">ABRP34_23075</name>
</gene>
<dbReference type="PROSITE" id="PS00687">
    <property type="entry name" value="ALDEHYDE_DEHYDR_GLU"/>
    <property type="match status" value="1"/>
</dbReference>
<dbReference type="PROSITE" id="PS00070">
    <property type="entry name" value="ALDEHYDE_DEHYDR_CYS"/>
    <property type="match status" value="1"/>
</dbReference>
<dbReference type="Pfam" id="PF00171">
    <property type="entry name" value="Aldedh"/>
    <property type="match status" value="1"/>
</dbReference>
<geneLocation type="plasmid" evidence="7">
    <name>unnamed</name>
</geneLocation>
<reference evidence="7" key="1">
    <citation type="submission" date="2024-06" db="EMBL/GenBank/DDBJ databases">
        <title>Biodegradation of dimethachlon by Arthrobacter sp. K5: mechanistic insights and ecological implications.</title>
        <authorList>
            <person name="Hu S."/>
            <person name="Lu P."/>
        </authorList>
    </citation>
    <scope>NUCLEOTIDE SEQUENCE</scope>
    <source>
        <strain evidence="7">K5</strain>
        <plasmid evidence="7">unnamed</plasmid>
    </source>
</reference>
<evidence type="ECO:0000256" key="1">
    <source>
        <dbReference type="ARBA" id="ARBA00009986"/>
    </source>
</evidence>
<feature type="domain" description="Aldehyde dehydrogenase" evidence="6">
    <location>
        <begin position="40"/>
        <end position="490"/>
    </location>
</feature>
<dbReference type="Gene3D" id="3.40.309.10">
    <property type="entry name" value="Aldehyde Dehydrogenase, Chain A, domain 2"/>
    <property type="match status" value="1"/>
</dbReference>
<comment type="similarity">
    <text evidence="1 5">Belongs to the aldehyde dehydrogenase family.</text>
</comment>
<dbReference type="RefSeq" id="WP_353713661.1">
    <property type="nucleotide sequence ID" value="NZ_CP159280.1"/>
</dbReference>
<dbReference type="SUPFAM" id="SSF53720">
    <property type="entry name" value="ALDH-like"/>
    <property type="match status" value="1"/>
</dbReference>
<dbReference type="InterPro" id="IPR029510">
    <property type="entry name" value="Ald_DH_CS_GLU"/>
</dbReference>
<dbReference type="InterPro" id="IPR016162">
    <property type="entry name" value="Ald_DH_N"/>
</dbReference>
<dbReference type="InterPro" id="IPR016160">
    <property type="entry name" value="Ald_DH_CS_CYS"/>
</dbReference>
<organism evidence="7">
    <name type="scientific">Arthrobacter sp. K5</name>
    <dbReference type="NCBI Taxonomy" id="2839623"/>
    <lineage>
        <taxon>Bacteria</taxon>
        <taxon>Bacillati</taxon>
        <taxon>Actinomycetota</taxon>
        <taxon>Actinomycetes</taxon>
        <taxon>Micrococcales</taxon>
        <taxon>Micrococcaceae</taxon>
        <taxon>Arthrobacter</taxon>
    </lineage>
</organism>
<dbReference type="AlphaFoldDB" id="A0AAU8EZA0"/>
<dbReference type="EMBL" id="CP159280">
    <property type="protein sequence ID" value="XCH13983.1"/>
    <property type="molecule type" value="Genomic_DNA"/>
</dbReference>
<dbReference type="Gene3D" id="3.40.605.10">
    <property type="entry name" value="Aldehyde Dehydrogenase, Chain A, domain 1"/>
    <property type="match status" value="1"/>
</dbReference>
<protein>
    <submittedName>
        <fullName evidence="7">Aldehyde dehydrogenase family protein</fullName>
    </submittedName>
</protein>
<evidence type="ECO:0000256" key="4">
    <source>
        <dbReference type="PROSITE-ProRule" id="PRU10007"/>
    </source>
</evidence>
<sequence length="501" mass="52012">MSTITVDDVVGTAKASLMNPALWQGRIFTGAWDFGTAADQTVLEPATGGSLGTIGCGSAADIDQACTTAKAAQKAWAETPFEERAAVLRRAAALFEEHAEEIGTWIIRESGSVAAKAQLETRQAALECYEAAALPSRAQGELLPAANPSRISFSRRTPVGVVGVIAPFNFPLLLATRAVAPALALGNAVVLKPDTRTAVSGGVSIARVFEEAGLPEGVLQMVPGDAEAGAALVANSAVRVVAFTGSTTAGRHVAAAAARHLKRAHLELGGNSAIIVLEDADIDLAASAGAWGSFLHQGQICMAAGRHIVHESVADEYVAKLAEKARNLPVGNPATTEVALGPIIDAKQLENVHRLVQDSAASGATIVAGGNFEGLFYEPTVLDNVRPDTPAYCGEVFGPVAPVIRFSTVQEAVDLAKDSEYGLSLSVIGADAMNAWDVARQIPSGLVHINDQTVADEAHIPFGGVGNSGNGSRIGGAEANIESFTDIQWVTLQKDIARYPF</sequence>
<keyword evidence="2 5" id="KW-0560">Oxidoreductase</keyword>
<keyword evidence="3" id="KW-0520">NAD</keyword>
<name>A0AAU8EZA0_9MICC</name>
<evidence type="ECO:0000259" key="6">
    <source>
        <dbReference type="Pfam" id="PF00171"/>
    </source>
</evidence>
<dbReference type="InterPro" id="IPR016161">
    <property type="entry name" value="Ald_DH/histidinol_DH"/>
</dbReference>
<dbReference type="GO" id="GO:0016620">
    <property type="term" value="F:oxidoreductase activity, acting on the aldehyde or oxo group of donors, NAD or NADP as acceptor"/>
    <property type="evidence" value="ECO:0007669"/>
    <property type="project" value="InterPro"/>
</dbReference>
<feature type="active site" evidence="4">
    <location>
        <position position="267"/>
    </location>
</feature>
<dbReference type="InterPro" id="IPR016163">
    <property type="entry name" value="Ald_DH_C"/>
</dbReference>
<dbReference type="InterPro" id="IPR015590">
    <property type="entry name" value="Aldehyde_DH_dom"/>
</dbReference>
<evidence type="ECO:0000256" key="3">
    <source>
        <dbReference type="ARBA" id="ARBA00023027"/>
    </source>
</evidence>